<comment type="caution">
    <text evidence="1">The sequence shown here is derived from an EMBL/GenBank/DDBJ whole genome shotgun (WGS) entry which is preliminary data.</text>
</comment>
<name>A0A815ZC75_ADIRI</name>
<evidence type="ECO:0000313" key="1">
    <source>
        <dbReference type="EMBL" id="CAF1582620.1"/>
    </source>
</evidence>
<dbReference type="AlphaFoldDB" id="A0A815ZC75"/>
<accession>A0A815ZC75</accession>
<reference evidence="1" key="1">
    <citation type="submission" date="2021-02" db="EMBL/GenBank/DDBJ databases">
        <authorList>
            <person name="Nowell W R."/>
        </authorList>
    </citation>
    <scope>NUCLEOTIDE SEQUENCE</scope>
</reference>
<protein>
    <submittedName>
        <fullName evidence="1">Uncharacterized protein</fullName>
    </submittedName>
</protein>
<keyword evidence="2" id="KW-1185">Reference proteome</keyword>
<proteinExistence type="predicted"/>
<evidence type="ECO:0000313" key="2">
    <source>
        <dbReference type="Proteomes" id="UP000663828"/>
    </source>
</evidence>
<gene>
    <name evidence="1" type="ORF">XAT740_LOCUS45674</name>
</gene>
<dbReference type="Proteomes" id="UP000663828">
    <property type="component" value="Unassembled WGS sequence"/>
</dbReference>
<organism evidence="1 2">
    <name type="scientific">Adineta ricciae</name>
    <name type="common">Rotifer</name>
    <dbReference type="NCBI Taxonomy" id="249248"/>
    <lineage>
        <taxon>Eukaryota</taxon>
        <taxon>Metazoa</taxon>
        <taxon>Spiralia</taxon>
        <taxon>Gnathifera</taxon>
        <taxon>Rotifera</taxon>
        <taxon>Eurotatoria</taxon>
        <taxon>Bdelloidea</taxon>
        <taxon>Adinetida</taxon>
        <taxon>Adinetidae</taxon>
        <taxon>Adineta</taxon>
    </lineage>
</organism>
<sequence length="461" mass="54298">MLNRSTIVKCMINIRHFIFLRQTTNFESQTIFNRYGVGKGQQRIILNSDQLNASGIKIDGDINRTEKLTKVDNEIYGWGNIRKELEPESELIGRSIPAKSINIQPHFSTWYNGARTQCWVQSLWYGINITKNGTRTMQQLNQHSSCRCHPPSPYRSTELWSLQNAVKYAYKLHLDKTYRLSHWSASLTSNRSRLSYTDQRKMVKYAVHDVLAVTFLLGPIMEHWTFNMIETRNMKDVFVAFESIELAQLQTTIKKKKKKNIDIQKLARIFAAGDSDIESILSNEEVYLHKIIQQDAEPVDENYPPTADNEDYEKMELELAITTAHGIDNELIDDGHAAVNYCDVEGTVDMVQLVPDPTEQEPSQRRKKIRSIEAQKKHNKKRNDHLRLFRYRHVLKRSYYYRFRLKLNRKILRHYGVLFRHVKFHGDQAIIGVKCDQDRRRCEDALPSYCFDRKNYWRFKR</sequence>
<dbReference type="EMBL" id="CAJNOR010006005">
    <property type="protein sequence ID" value="CAF1582620.1"/>
    <property type="molecule type" value="Genomic_DNA"/>
</dbReference>